<evidence type="ECO:0000313" key="3">
    <source>
        <dbReference type="EMBL" id="MFD6792788.1"/>
    </source>
</evidence>
<evidence type="ECO:0000256" key="1">
    <source>
        <dbReference type="SAM" id="MobiDB-lite"/>
    </source>
</evidence>
<dbReference type="InterPro" id="IPR002525">
    <property type="entry name" value="Transp_IS110-like_N"/>
</dbReference>
<protein>
    <submittedName>
        <fullName evidence="3">Transposase</fullName>
    </submittedName>
</protein>
<feature type="region of interest" description="Disordered" evidence="1">
    <location>
        <begin position="70"/>
        <end position="94"/>
    </location>
</feature>
<reference evidence="3 4" key="1">
    <citation type="submission" date="2024-09" db="EMBL/GenBank/DDBJ databases">
        <title>The Natural Products Discovery Center: Release of the First 8490 Sequenced Strains for Exploring Actinobacteria Biosynthetic Diversity.</title>
        <authorList>
            <person name="Kalkreuter E."/>
            <person name="Kautsar S.A."/>
            <person name="Yang D."/>
            <person name="Bader C.D."/>
            <person name="Teijaro C.N."/>
            <person name="Fluegel L."/>
            <person name="Davis C.M."/>
            <person name="Simpson J.R."/>
            <person name="Lauterbach L."/>
            <person name="Steele A.D."/>
            <person name="Gui C."/>
            <person name="Meng S."/>
            <person name="Li G."/>
            <person name="Viehrig K."/>
            <person name="Ye F."/>
            <person name="Su P."/>
            <person name="Kiefer A.F."/>
            <person name="Nichols A."/>
            <person name="Cepeda A.J."/>
            <person name="Yan W."/>
            <person name="Fan B."/>
            <person name="Jiang Y."/>
            <person name="Adhikari A."/>
            <person name="Zheng C.-J."/>
            <person name="Schuster L."/>
            <person name="Cowan T.M."/>
            <person name="Smanski M.J."/>
            <person name="Chevrette M.G."/>
            <person name="De Carvalho L.P.S."/>
            <person name="Shen B."/>
        </authorList>
    </citation>
    <scope>NUCLEOTIDE SEQUENCE [LARGE SCALE GENOMIC DNA]</scope>
    <source>
        <strain evidence="3 4">NPDC060353</strain>
    </source>
</reference>
<comment type="caution">
    <text evidence="3">The sequence shown here is derived from an EMBL/GenBank/DDBJ whole genome shotgun (WGS) entry which is preliminary data.</text>
</comment>
<dbReference type="RefSeq" id="WP_258937567.1">
    <property type="nucleotide sequence ID" value="NZ_JANBBF010000012.1"/>
</dbReference>
<accession>A0ABW6G0U5</accession>
<sequence>MTGRCPTASPSPREAFNQFAQRGPLLVVVDQPATIIGTLPVVVARTCGHEVAYLPGLAMRRIADLYRARPRPTPATRSSSPAPPAANPHTLRRVDTGDNALVELEALVGFDDDLASEANRLSNRIRGMLTDIHPALARVLTPRIAHAAVLGILSPGAVRPGFTPTTHNSGPPIKGEHPAWTGNRKNPNSRSLYRRRRSPPKTGGSPNFACKETCIIVYCGPWKLRCYKDSTKADTTV</sequence>
<evidence type="ECO:0000313" key="4">
    <source>
        <dbReference type="Proteomes" id="UP001598673"/>
    </source>
</evidence>
<organism evidence="3 4">
    <name type="scientific">Prauserella salsuginis</name>
    <dbReference type="NCBI Taxonomy" id="387889"/>
    <lineage>
        <taxon>Bacteria</taxon>
        <taxon>Bacillati</taxon>
        <taxon>Actinomycetota</taxon>
        <taxon>Actinomycetes</taxon>
        <taxon>Pseudonocardiales</taxon>
        <taxon>Pseudonocardiaceae</taxon>
        <taxon>Prauserella</taxon>
        <taxon>Prauserella salsuginis group</taxon>
    </lineage>
</organism>
<feature type="region of interest" description="Disordered" evidence="1">
    <location>
        <begin position="161"/>
        <end position="204"/>
    </location>
</feature>
<dbReference type="EMBL" id="JBHXCV010000003">
    <property type="protein sequence ID" value="MFD6792788.1"/>
    <property type="molecule type" value="Genomic_DNA"/>
</dbReference>
<dbReference type="Pfam" id="PF01548">
    <property type="entry name" value="DEDD_Tnp_IS110"/>
    <property type="match status" value="1"/>
</dbReference>
<gene>
    <name evidence="3" type="ORF">ACFWGY_05575</name>
</gene>
<evidence type="ECO:0000259" key="2">
    <source>
        <dbReference type="Pfam" id="PF01548"/>
    </source>
</evidence>
<keyword evidence="4" id="KW-1185">Reference proteome</keyword>
<proteinExistence type="predicted"/>
<feature type="domain" description="Transposase IS110-like N-terminal" evidence="2">
    <location>
        <begin position="7"/>
        <end position="134"/>
    </location>
</feature>
<name>A0ABW6G0U5_9PSEU</name>
<dbReference type="Proteomes" id="UP001598673">
    <property type="component" value="Unassembled WGS sequence"/>
</dbReference>